<gene>
    <name evidence="1" type="ORF">CEPIT_LOCUS32038</name>
</gene>
<dbReference type="AlphaFoldDB" id="A0AAV0F9P5"/>
<dbReference type="Proteomes" id="UP001152523">
    <property type="component" value="Unassembled WGS sequence"/>
</dbReference>
<protein>
    <submittedName>
        <fullName evidence="1">Uncharacterized protein</fullName>
    </submittedName>
</protein>
<sequence length="44" mass="5180">MDHLRNDDDGFPPPAAVAELSPLKFWLAYLVRRSQKRVWCMDFS</sequence>
<accession>A0AAV0F9P5</accession>
<reference evidence="1" key="1">
    <citation type="submission" date="2022-07" db="EMBL/GenBank/DDBJ databases">
        <authorList>
            <person name="Macas J."/>
            <person name="Novak P."/>
            <person name="Neumann P."/>
        </authorList>
    </citation>
    <scope>NUCLEOTIDE SEQUENCE</scope>
</reference>
<keyword evidence="2" id="KW-1185">Reference proteome</keyword>
<comment type="caution">
    <text evidence="1">The sequence shown here is derived from an EMBL/GenBank/DDBJ whole genome shotgun (WGS) entry which is preliminary data.</text>
</comment>
<proteinExistence type="predicted"/>
<evidence type="ECO:0000313" key="2">
    <source>
        <dbReference type="Proteomes" id="UP001152523"/>
    </source>
</evidence>
<organism evidence="1 2">
    <name type="scientific">Cuscuta epithymum</name>
    <dbReference type="NCBI Taxonomy" id="186058"/>
    <lineage>
        <taxon>Eukaryota</taxon>
        <taxon>Viridiplantae</taxon>
        <taxon>Streptophyta</taxon>
        <taxon>Embryophyta</taxon>
        <taxon>Tracheophyta</taxon>
        <taxon>Spermatophyta</taxon>
        <taxon>Magnoliopsida</taxon>
        <taxon>eudicotyledons</taxon>
        <taxon>Gunneridae</taxon>
        <taxon>Pentapetalae</taxon>
        <taxon>asterids</taxon>
        <taxon>lamiids</taxon>
        <taxon>Solanales</taxon>
        <taxon>Convolvulaceae</taxon>
        <taxon>Cuscuteae</taxon>
        <taxon>Cuscuta</taxon>
        <taxon>Cuscuta subgen. Cuscuta</taxon>
    </lineage>
</organism>
<name>A0AAV0F9P5_9ASTE</name>
<evidence type="ECO:0000313" key="1">
    <source>
        <dbReference type="EMBL" id="CAH9132263.1"/>
    </source>
</evidence>
<dbReference type="EMBL" id="CAMAPF010000968">
    <property type="protein sequence ID" value="CAH9132263.1"/>
    <property type="molecule type" value="Genomic_DNA"/>
</dbReference>